<evidence type="ECO:0000313" key="7">
    <source>
        <dbReference type="EMBL" id="THD06741.1"/>
    </source>
</evidence>
<dbReference type="GO" id="GO:0004340">
    <property type="term" value="F:glucokinase activity"/>
    <property type="evidence" value="ECO:0007669"/>
    <property type="project" value="UniProtKB-UniRule"/>
</dbReference>
<dbReference type="GO" id="GO:0006096">
    <property type="term" value="P:glycolytic process"/>
    <property type="evidence" value="ECO:0007669"/>
    <property type="project" value="UniProtKB-UniRule"/>
</dbReference>
<dbReference type="EC" id="2.7.1.2" evidence="5"/>
<comment type="caution">
    <text evidence="5">Lacks conserved residue(s) required for the propagation of feature annotation.</text>
</comment>
<proteinExistence type="inferred from homology"/>
<keyword evidence="5" id="KW-0963">Cytoplasm</keyword>
<dbReference type="GO" id="GO:0005536">
    <property type="term" value="F:D-glucose binding"/>
    <property type="evidence" value="ECO:0007669"/>
    <property type="project" value="InterPro"/>
</dbReference>
<keyword evidence="5" id="KW-0324">Glycolysis</keyword>
<evidence type="ECO:0000256" key="4">
    <source>
        <dbReference type="ARBA" id="ARBA00022840"/>
    </source>
</evidence>
<dbReference type="NCBIfam" id="TIGR00749">
    <property type="entry name" value="glk"/>
    <property type="match status" value="1"/>
</dbReference>
<evidence type="ECO:0000256" key="1">
    <source>
        <dbReference type="ARBA" id="ARBA00022679"/>
    </source>
</evidence>
<dbReference type="InterPro" id="IPR043129">
    <property type="entry name" value="ATPase_NBD"/>
</dbReference>
<evidence type="ECO:0000256" key="6">
    <source>
        <dbReference type="RuleBase" id="RU004046"/>
    </source>
</evidence>
<keyword evidence="4 5" id="KW-0067">ATP-binding</keyword>
<evidence type="ECO:0000256" key="3">
    <source>
        <dbReference type="ARBA" id="ARBA00022777"/>
    </source>
</evidence>
<gene>
    <name evidence="5" type="primary">glk</name>
    <name evidence="7" type="ORF">B1991_12010</name>
</gene>
<evidence type="ECO:0000256" key="2">
    <source>
        <dbReference type="ARBA" id="ARBA00022741"/>
    </source>
</evidence>
<dbReference type="GO" id="GO:0005524">
    <property type="term" value="F:ATP binding"/>
    <property type="evidence" value="ECO:0007669"/>
    <property type="project" value="UniProtKB-UniRule"/>
</dbReference>
<evidence type="ECO:0000313" key="8">
    <source>
        <dbReference type="Proteomes" id="UP000306317"/>
    </source>
</evidence>
<dbReference type="PANTHER" id="PTHR47690:SF1">
    <property type="entry name" value="GLUCOKINASE"/>
    <property type="match status" value="1"/>
</dbReference>
<organism evidence="7 8">
    <name type="scientific">Rhodanobacter lindaniclasticus</name>
    <dbReference type="NCBI Taxonomy" id="75310"/>
    <lineage>
        <taxon>Bacteria</taxon>
        <taxon>Pseudomonadati</taxon>
        <taxon>Pseudomonadota</taxon>
        <taxon>Gammaproteobacteria</taxon>
        <taxon>Lysobacterales</taxon>
        <taxon>Rhodanobacteraceae</taxon>
        <taxon>Rhodanobacter</taxon>
    </lineage>
</organism>
<protein>
    <recommendedName>
        <fullName evidence="5">Glucokinase</fullName>
        <ecNumber evidence="5">2.7.1.2</ecNumber>
    </recommendedName>
    <alternativeName>
        <fullName evidence="5">Glucose kinase</fullName>
    </alternativeName>
</protein>
<comment type="catalytic activity">
    <reaction evidence="5">
        <text>D-glucose + ATP = D-glucose 6-phosphate + ADP + H(+)</text>
        <dbReference type="Rhea" id="RHEA:17825"/>
        <dbReference type="ChEBI" id="CHEBI:4167"/>
        <dbReference type="ChEBI" id="CHEBI:15378"/>
        <dbReference type="ChEBI" id="CHEBI:30616"/>
        <dbReference type="ChEBI" id="CHEBI:61548"/>
        <dbReference type="ChEBI" id="CHEBI:456216"/>
        <dbReference type="EC" id="2.7.1.2"/>
    </reaction>
</comment>
<dbReference type="PANTHER" id="PTHR47690">
    <property type="entry name" value="GLUCOKINASE"/>
    <property type="match status" value="1"/>
</dbReference>
<keyword evidence="2 5" id="KW-0547">Nucleotide-binding</keyword>
<keyword evidence="8" id="KW-1185">Reference proteome</keyword>
<dbReference type="NCBIfam" id="NF009073">
    <property type="entry name" value="PRK12408.1"/>
    <property type="match status" value="1"/>
</dbReference>
<dbReference type="CDD" id="cd24008">
    <property type="entry name" value="ASKHA_NBD_GLK"/>
    <property type="match status" value="1"/>
</dbReference>
<accession>A0A4V6RR62</accession>
<name>A0A4V6RR62_9GAMM</name>
<dbReference type="InterPro" id="IPR050201">
    <property type="entry name" value="Bacterial_glucokinase"/>
</dbReference>
<dbReference type="SUPFAM" id="SSF53067">
    <property type="entry name" value="Actin-like ATPase domain"/>
    <property type="match status" value="1"/>
</dbReference>
<keyword evidence="3 5" id="KW-0418">Kinase</keyword>
<dbReference type="Pfam" id="PF02685">
    <property type="entry name" value="Glucokinase"/>
    <property type="match status" value="1"/>
</dbReference>
<reference evidence="7 8" key="1">
    <citation type="submission" date="2017-02" db="EMBL/GenBank/DDBJ databases">
        <title>Whole genome sequencing of Rhodanobacter lindaniclasticus DSM 17932.</title>
        <authorList>
            <person name="Kumar S."/>
            <person name="Patil P."/>
            <person name="Patil P.B."/>
        </authorList>
    </citation>
    <scope>NUCLEOTIDE SEQUENCE [LARGE SCALE GENOMIC DNA]</scope>
    <source>
        <strain evidence="7 8">DSM 17932</strain>
    </source>
</reference>
<dbReference type="HAMAP" id="MF_00524">
    <property type="entry name" value="Glucokinase"/>
    <property type="match status" value="1"/>
</dbReference>
<keyword evidence="1 5" id="KW-0808">Transferase</keyword>
<dbReference type="InterPro" id="IPR003836">
    <property type="entry name" value="Glucokinase"/>
</dbReference>
<sequence length="345" mass="36598">MSPSRSVPTLLVDLGGTNVRFGVANPSREHPLLADSIRRYRVAEHDSLVATARQYLDETGLVVKRAIVAAAGRIVDGETVKVTNNPWAISAHQTAEALGLEHVHLVNDFAAQSMAVTLLHGDDLVDVGPVPRPVVGAEDEQTFAIVGPGTGLGVGGLLVRGGHCSVLQTEGGHAGFAAHTPEDIAILDYLNHKYGRVSNERLICGQGLVNLYDAICHMVGAQPADLKPEDITARAKADSCPLCTRTVETFAGIFGSVAGDLVLTLGAWDGVYLTGGLIPVLLPWLERGRFRERFEAKGRFRDIMEKVPTQAIMNPEPGLLGGAALAVLDSGRPLLPRRESGHAAA</sequence>
<comment type="similarity">
    <text evidence="5 6">Belongs to the bacterial glucokinase family.</text>
</comment>
<dbReference type="RefSeq" id="WP_136258926.1">
    <property type="nucleotide sequence ID" value="NZ_MWIO01000031.1"/>
</dbReference>
<comment type="subcellular location">
    <subcellularLocation>
        <location evidence="5">Cytoplasm</location>
    </subcellularLocation>
</comment>
<dbReference type="AlphaFoldDB" id="A0A4V6RR62"/>
<dbReference type="EMBL" id="MWIO01000031">
    <property type="protein sequence ID" value="THD06741.1"/>
    <property type="molecule type" value="Genomic_DNA"/>
</dbReference>
<dbReference type="GO" id="GO:0005829">
    <property type="term" value="C:cytosol"/>
    <property type="evidence" value="ECO:0007669"/>
    <property type="project" value="TreeGrafter"/>
</dbReference>
<dbReference type="Gene3D" id="3.40.367.20">
    <property type="match status" value="1"/>
</dbReference>
<comment type="caution">
    <text evidence="7">The sequence shown here is derived from an EMBL/GenBank/DDBJ whole genome shotgun (WGS) entry which is preliminary data.</text>
</comment>
<dbReference type="OrthoDB" id="9800595at2"/>
<dbReference type="Gene3D" id="3.30.420.40">
    <property type="match status" value="1"/>
</dbReference>
<dbReference type="Proteomes" id="UP000306317">
    <property type="component" value="Unassembled WGS sequence"/>
</dbReference>
<evidence type="ECO:0000256" key="5">
    <source>
        <dbReference type="HAMAP-Rule" id="MF_00524"/>
    </source>
</evidence>